<proteinExistence type="predicted"/>
<keyword evidence="2" id="KW-1185">Reference proteome</keyword>
<gene>
    <name evidence="1" type="ORF">TNCT_245011</name>
</gene>
<evidence type="ECO:0000313" key="2">
    <source>
        <dbReference type="Proteomes" id="UP000887116"/>
    </source>
</evidence>
<name>A0A8X6FGC9_TRICU</name>
<dbReference type="AlphaFoldDB" id="A0A8X6FGC9"/>
<dbReference type="EMBL" id="BMAO01032050">
    <property type="protein sequence ID" value="GFQ79387.1"/>
    <property type="molecule type" value="Genomic_DNA"/>
</dbReference>
<accession>A0A8X6FGC9</accession>
<sequence length="132" mass="15020">MHLPDQRINLLVPRCHFLLHLRHLPFGLPKEGFQVTTPLFEFSDPQVHFERIGVRLRLVAGVTEATTGSTSHGLASLSIQLPKSLILEIFSHSRSPPKEAIIVLFLVNVEHSCYVRLANLVLIMVRWFEEFG</sequence>
<organism evidence="1 2">
    <name type="scientific">Trichonephila clavata</name>
    <name type="common">Joro spider</name>
    <name type="synonym">Nephila clavata</name>
    <dbReference type="NCBI Taxonomy" id="2740835"/>
    <lineage>
        <taxon>Eukaryota</taxon>
        <taxon>Metazoa</taxon>
        <taxon>Ecdysozoa</taxon>
        <taxon>Arthropoda</taxon>
        <taxon>Chelicerata</taxon>
        <taxon>Arachnida</taxon>
        <taxon>Araneae</taxon>
        <taxon>Araneomorphae</taxon>
        <taxon>Entelegynae</taxon>
        <taxon>Araneoidea</taxon>
        <taxon>Nephilidae</taxon>
        <taxon>Trichonephila</taxon>
    </lineage>
</organism>
<reference evidence="1" key="1">
    <citation type="submission" date="2020-07" db="EMBL/GenBank/DDBJ databases">
        <title>Multicomponent nature underlies the extraordinary mechanical properties of spider dragline silk.</title>
        <authorList>
            <person name="Kono N."/>
            <person name="Nakamura H."/>
            <person name="Mori M."/>
            <person name="Yoshida Y."/>
            <person name="Ohtoshi R."/>
            <person name="Malay A.D."/>
            <person name="Moran D.A.P."/>
            <person name="Tomita M."/>
            <person name="Numata K."/>
            <person name="Arakawa K."/>
        </authorList>
    </citation>
    <scope>NUCLEOTIDE SEQUENCE</scope>
</reference>
<evidence type="ECO:0000313" key="1">
    <source>
        <dbReference type="EMBL" id="GFQ79387.1"/>
    </source>
</evidence>
<comment type="caution">
    <text evidence="1">The sequence shown here is derived from an EMBL/GenBank/DDBJ whole genome shotgun (WGS) entry which is preliminary data.</text>
</comment>
<dbReference type="Proteomes" id="UP000887116">
    <property type="component" value="Unassembled WGS sequence"/>
</dbReference>
<protein>
    <submittedName>
        <fullName evidence="1">Uncharacterized protein</fullName>
    </submittedName>
</protein>